<accession>A0A6L3W1I7</accession>
<dbReference type="CDD" id="cd01097">
    <property type="entry name" value="Tetrahydromethanopterin_reductase"/>
    <property type="match status" value="1"/>
</dbReference>
<dbReference type="PANTHER" id="PTHR43244:SF1">
    <property type="entry name" value="5,10-METHYLENETETRAHYDROMETHANOPTERIN REDUCTASE"/>
    <property type="match status" value="1"/>
</dbReference>
<evidence type="ECO:0000313" key="3">
    <source>
        <dbReference type="EMBL" id="KAB2388763.1"/>
    </source>
</evidence>
<dbReference type="Pfam" id="PF00296">
    <property type="entry name" value="Bac_luciferase"/>
    <property type="match status" value="1"/>
</dbReference>
<reference evidence="3 4" key="1">
    <citation type="submission" date="2019-09" db="EMBL/GenBank/DDBJ databases">
        <title>Actinomadura physcomitrii sp. nov., a novel actinomycete isolated from moss [Physcomitrium sphaericum (Ludw) Fuernr].</title>
        <authorList>
            <person name="Liu C."/>
            <person name="Zhuang X."/>
        </authorList>
    </citation>
    <scope>NUCLEOTIDE SEQUENCE [LARGE SCALE GENOMIC DNA]</scope>
    <source>
        <strain evidence="3 4">CYP1-1B</strain>
    </source>
</reference>
<dbReference type="OrthoDB" id="7816697at2"/>
<dbReference type="EMBL" id="WBMR01000003">
    <property type="protein sequence ID" value="KAB2388763.1"/>
    <property type="molecule type" value="Genomic_DNA"/>
</dbReference>
<protein>
    <submittedName>
        <fullName evidence="3">LLM class flavin-dependent oxidoreductase</fullName>
    </submittedName>
</protein>
<dbReference type="InterPro" id="IPR036661">
    <property type="entry name" value="Luciferase-like_sf"/>
</dbReference>
<dbReference type="PANTHER" id="PTHR43244">
    <property type="match status" value="1"/>
</dbReference>
<dbReference type="GO" id="GO:0016705">
    <property type="term" value="F:oxidoreductase activity, acting on paired donors, with incorporation or reduction of molecular oxygen"/>
    <property type="evidence" value="ECO:0007669"/>
    <property type="project" value="InterPro"/>
</dbReference>
<evidence type="ECO:0000256" key="1">
    <source>
        <dbReference type="ARBA" id="ARBA00023002"/>
    </source>
</evidence>
<evidence type="ECO:0000259" key="2">
    <source>
        <dbReference type="PROSITE" id="PS51488"/>
    </source>
</evidence>
<keyword evidence="4" id="KW-1185">Reference proteome</keyword>
<dbReference type="Gene3D" id="3.20.20.30">
    <property type="entry name" value="Luciferase-like domain"/>
    <property type="match status" value="1"/>
</dbReference>
<dbReference type="Proteomes" id="UP000483004">
    <property type="component" value="Unassembled WGS sequence"/>
</dbReference>
<keyword evidence="1" id="KW-0560">Oxidoreductase</keyword>
<dbReference type="SUPFAM" id="SSF51679">
    <property type="entry name" value="Bacterial luciferase-like"/>
    <property type="match status" value="1"/>
</dbReference>
<dbReference type="AlphaFoldDB" id="A0A6L3W1I7"/>
<sequence length="349" mass="37189">MPLLRRGDPFVDKDRPLIGIRIPPCAPAPELAAAAQRAERAGFGAAWFPDSQLLWRDVWVTLAAAAGATTGIQLGAAVTNFETRHPSVTASAIRTLQEMAPGRLAVGVGAGSSSIKHIGTPPTRRSHLRTGFDALRTLLAGDAYDFGSGAGRLRDAVGAPPLYMAASGPRNLEFAGEVADGVMVLSGISEKLLTAAIGRVRTGARRAGRDPDAVRIIVAAFAHVTHDIRRDCGIVKPLCADLVLRGAGQALAEEGIDVTGRPREDPRVYPDYRHAENWDDAIQVAGEVIDDDAAVRFAERFCVVGDGAQIRRRIAEITEFGADEIYVQGVGSYDLPLQLIDDFGREVLA</sequence>
<gene>
    <name evidence="3" type="ORF">F9B16_02200</name>
</gene>
<dbReference type="PROSITE" id="PS51488">
    <property type="entry name" value="KBD"/>
    <property type="match status" value="1"/>
</dbReference>
<name>A0A6L3W1I7_9ACTN</name>
<dbReference type="InterPro" id="IPR050564">
    <property type="entry name" value="F420-G6PD/mer"/>
</dbReference>
<dbReference type="InterPro" id="IPR023337">
    <property type="entry name" value="KBD"/>
</dbReference>
<dbReference type="InterPro" id="IPR011251">
    <property type="entry name" value="Luciferase-like_dom"/>
</dbReference>
<organism evidence="3 4">
    <name type="scientific">Actinomadura montaniterrae</name>
    <dbReference type="NCBI Taxonomy" id="1803903"/>
    <lineage>
        <taxon>Bacteria</taxon>
        <taxon>Bacillati</taxon>
        <taxon>Actinomycetota</taxon>
        <taxon>Actinomycetes</taxon>
        <taxon>Streptosporangiales</taxon>
        <taxon>Thermomonosporaceae</taxon>
        <taxon>Actinomadura</taxon>
    </lineage>
</organism>
<proteinExistence type="predicted"/>
<evidence type="ECO:0000313" key="4">
    <source>
        <dbReference type="Proteomes" id="UP000483004"/>
    </source>
</evidence>
<comment type="caution">
    <text evidence="3">The sequence shown here is derived from an EMBL/GenBank/DDBJ whole genome shotgun (WGS) entry which is preliminary data.</text>
</comment>
<feature type="domain" description="KBD" evidence="2">
    <location>
        <begin position="243"/>
        <end position="300"/>
    </location>
</feature>